<dbReference type="GO" id="GO:0016614">
    <property type="term" value="F:oxidoreductase activity, acting on CH-OH group of donors"/>
    <property type="evidence" value="ECO:0007669"/>
    <property type="project" value="InterPro"/>
</dbReference>
<protein>
    <recommendedName>
        <fullName evidence="5">Pyrrolo-quinoline quinone repeat domain-containing protein</fullName>
    </recommendedName>
</protein>
<dbReference type="InterPro" id="IPR017511">
    <property type="entry name" value="PQQ_mDH"/>
</dbReference>
<evidence type="ECO:0000256" key="3">
    <source>
        <dbReference type="ARBA" id="ARBA00023002"/>
    </source>
</evidence>
<feature type="domain" description="Pyrrolo-quinoline quinone repeat" evidence="5">
    <location>
        <begin position="33"/>
        <end position="636"/>
    </location>
</feature>
<comment type="similarity">
    <text evidence="2">Belongs to the bacterial PQQ dehydrogenase family.</text>
</comment>
<dbReference type="PANTHER" id="PTHR32303:SF4">
    <property type="entry name" value="QUINOPROTEIN GLUCOSE DEHYDROGENASE"/>
    <property type="match status" value="1"/>
</dbReference>
<feature type="region of interest" description="Disordered" evidence="4">
    <location>
        <begin position="502"/>
        <end position="527"/>
    </location>
</feature>
<dbReference type="GO" id="GO:0016020">
    <property type="term" value="C:membrane"/>
    <property type="evidence" value="ECO:0007669"/>
    <property type="project" value="InterPro"/>
</dbReference>
<evidence type="ECO:0000259" key="5">
    <source>
        <dbReference type="Pfam" id="PF01011"/>
    </source>
</evidence>
<dbReference type="GO" id="GO:0048038">
    <property type="term" value="F:quinone binding"/>
    <property type="evidence" value="ECO:0007669"/>
    <property type="project" value="InterPro"/>
</dbReference>
<dbReference type="Pfam" id="PF01011">
    <property type="entry name" value="PQQ"/>
    <property type="match status" value="1"/>
</dbReference>
<dbReference type="PANTHER" id="PTHR32303">
    <property type="entry name" value="QUINOPROTEIN ALCOHOL DEHYDROGENASE (CYTOCHROME C)"/>
    <property type="match status" value="1"/>
</dbReference>
<evidence type="ECO:0000256" key="1">
    <source>
        <dbReference type="ARBA" id="ARBA00001931"/>
    </source>
</evidence>
<dbReference type="InterPro" id="IPR011047">
    <property type="entry name" value="Quinoprotein_ADH-like_sf"/>
</dbReference>
<reference evidence="6" key="1">
    <citation type="submission" date="2018-05" db="EMBL/GenBank/DDBJ databases">
        <authorList>
            <person name="Lanie J.A."/>
            <person name="Ng W.-L."/>
            <person name="Kazmierczak K.M."/>
            <person name="Andrzejewski T.M."/>
            <person name="Davidsen T.M."/>
            <person name="Wayne K.J."/>
            <person name="Tettelin H."/>
            <person name="Glass J.I."/>
            <person name="Rusch D."/>
            <person name="Podicherti R."/>
            <person name="Tsui H.-C.T."/>
            <person name="Winkler M.E."/>
        </authorList>
    </citation>
    <scope>NUCLEOTIDE SEQUENCE</scope>
</reference>
<name>A0A381T6B0_9ZZZZ</name>
<dbReference type="EMBL" id="UINC01004092">
    <property type="protein sequence ID" value="SVA11720.1"/>
    <property type="molecule type" value="Genomic_DNA"/>
</dbReference>
<dbReference type="Gene3D" id="2.140.10.10">
    <property type="entry name" value="Quinoprotein alcohol dehydrogenase-like superfamily"/>
    <property type="match status" value="2"/>
</dbReference>
<gene>
    <name evidence="6" type="ORF">METZ01_LOCUS64574</name>
</gene>
<dbReference type="CDD" id="cd10280">
    <property type="entry name" value="PQQ_mGDH"/>
    <property type="match status" value="1"/>
</dbReference>
<evidence type="ECO:0000313" key="6">
    <source>
        <dbReference type="EMBL" id="SVA11720.1"/>
    </source>
</evidence>
<dbReference type="SMART" id="SM00564">
    <property type="entry name" value="PQQ"/>
    <property type="match status" value="5"/>
</dbReference>
<dbReference type="InterPro" id="IPR002372">
    <property type="entry name" value="PQQ_rpt_dom"/>
</dbReference>
<proteinExistence type="inferred from homology"/>
<dbReference type="AlphaFoldDB" id="A0A381T6B0"/>
<dbReference type="SUPFAM" id="SSF50998">
    <property type="entry name" value="Quinoprotein alcohol dehydrogenase-like"/>
    <property type="match status" value="1"/>
</dbReference>
<accession>A0A381T6B0</accession>
<feature type="compositionally biased region" description="Gly residues" evidence="4">
    <location>
        <begin position="502"/>
        <end position="517"/>
    </location>
</feature>
<keyword evidence="3" id="KW-0560">Oxidoreductase</keyword>
<sequence>MGTFTRSTVLGLFVAVVVSTPVAAQQGATDGQWRYYGGGPGGTAYSPLDQIDATNVGDLEVAWTWAALNQGPRPEGKNSSTPLMVDGVLYVTAGSRRNVVSLDAGTGEMLWMWRMDEGQRARSAPRANSGRGVAYWSDGQGDDRIYVITPAYHMVALDAHTGREIESFGTNGVVDLRLELDRPVDLIEDVIGSSSPPVIARDVIVVGAALAVGSRPPSMENVPGHVRGYDVRTGERKWIFHTIPQEGEYGNETWEDGSWEYTGNAAVWPPFTVDVELGYVYLPVEDATGDYYGGHRPGDNLFSSSLVALNVETGERIWHFQMVHHDIWDYDAPTAPILTDITVDGRDIRAVAQITKQAFLYVFDRVTGEPVWPIEERPVPQGNVPGEWYSPTQPFPTKPAPFDRQGITVDDLIDFTPELRAEAEARVANVTLGPLFTPPSTVDDDGVGGTMMMPSQTGGANWEGGAFDPETGVIYIASKTDGGTLTLGASNASDMNYVQSFGGGGRGRGGGRGGRGGAAARPQRSGLPLIKPPWGRITAIDLNTGEHLWMQANGDATERVKNNPFLEGVEVGRWGKATRAGILVTRTLVLAGEGYGGDPHFYAYDKATGEIIADLEIPGTQTSLPMTYMHEDEQYVVFTVGGGGQPAQLIAMTLP</sequence>
<evidence type="ECO:0000256" key="4">
    <source>
        <dbReference type="SAM" id="MobiDB-lite"/>
    </source>
</evidence>
<organism evidence="6">
    <name type="scientific">marine metagenome</name>
    <dbReference type="NCBI Taxonomy" id="408172"/>
    <lineage>
        <taxon>unclassified sequences</taxon>
        <taxon>metagenomes</taxon>
        <taxon>ecological metagenomes</taxon>
    </lineage>
</organism>
<comment type="cofactor">
    <cofactor evidence="1">
        <name>pyrroloquinoline quinone</name>
        <dbReference type="ChEBI" id="CHEBI:58442"/>
    </cofactor>
</comment>
<dbReference type="InterPro" id="IPR018391">
    <property type="entry name" value="PQQ_b-propeller_rpt"/>
</dbReference>
<evidence type="ECO:0000256" key="2">
    <source>
        <dbReference type="ARBA" id="ARBA00008156"/>
    </source>
</evidence>